<feature type="binding site" evidence="13">
    <location>
        <position position="343"/>
    </location>
    <ligand>
        <name>Zn(2+)</name>
        <dbReference type="ChEBI" id="CHEBI:29105"/>
    </ligand>
</feature>
<organism evidence="15 16">
    <name type="scientific">Baekduia soli</name>
    <dbReference type="NCBI Taxonomy" id="496014"/>
    <lineage>
        <taxon>Bacteria</taxon>
        <taxon>Bacillati</taxon>
        <taxon>Actinomycetota</taxon>
        <taxon>Thermoleophilia</taxon>
        <taxon>Solirubrobacterales</taxon>
        <taxon>Baekduiaceae</taxon>
        <taxon>Baekduia</taxon>
    </lineage>
</organism>
<dbReference type="GO" id="GO:0005829">
    <property type="term" value="C:cytosol"/>
    <property type="evidence" value="ECO:0007669"/>
    <property type="project" value="TreeGrafter"/>
</dbReference>
<evidence type="ECO:0000256" key="10">
    <source>
        <dbReference type="PIRNR" id="PIRNR000099"/>
    </source>
</evidence>
<feature type="binding site" evidence="13">
    <location>
        <position position="254"/>
    </location>
    <ligand>
        <name>Zn(2+)</name>
        <dbReference type="ChEBI" id="CHEBI:29105"/>
    </ligand>
</feature>
<evidence type="ECO:0000256" key="13">
    <source>
        <dbReference type="PIRSR" id="PIRSR000099-4"/>
    </source>
</evidence>
<evidence type="ECO:0000256" key="1">
    <source>
        <dbReference type="ARBA" id="ARBA00003850"/>
    </source>
</evidence>
<dbReference type="Pfam" id="PF00815">
    <property type="entry name" value="Histidinol_dh"/>
    <property type="match status" value="1"/>
</dbReference>
<feature type="binding site" evidence="12">
    <location>
        <position position="251"/>
    </location>
    <ligand>
        <name>substrate</name>
    </ligand>
</feature>
<feature type="binding site" evidence="12">
    <location>
        <position position="229"/>
    </location>
    <ligand>
        <name>substrate</name>
    </ligand>
</feature>
<dbReference type="UniPathway" id="UPA00031">
    <property type="reaction ID" value="UER00014"/>
</dbReference>
<feature type="binding site" evidence="13">
    <location>
        <position position="251"/>
    </location>
    <ligand>
        <name>Zn(2+)</name>
        <dbReference type="ChEBI" id="CHEBI:29105"/>
    </ligand>
</feature>
<evidence type="ECO:0000256" key="6">
    <source>
        <dbReference type="ARBA" id="ARBA00022723"/>
    </source>
</evidence>
<dbReference type="Gene3D" id="1.20.5.1300">
    <property type="match status" value="1"/>
</dbReference>
<protein>
    <recommendedName>
        <fullName evidence="5">Histidinol dehydrogenase</fullName>
        <ecNumber evidence="4">1.1.1.23</ecNumber>
    </recommendedName>
</protein>
<dbReference type="GO" id="GO:0051287">
    <property type="term" value="F:NAD binding"/>
    <property type="evidence" value="ECO:0007669"/>
    <property type="project" value="InterPro"/>
</dbReference>
<dbReference type="NCBIfam" id="TIGR00069">
    <property type="entry name" value="hisD"/>
    <property type="match status" value="1"/>
</dbReference>
<feature type="binding site" evidence="12">
    <location>
        <position position="396"/>
    </location>
    <ligand>
        <name>substrate</name>
    </ligand>
</feature>
<feature type="binding site" evidence="12">
    <location>
        <position position="310"/>
    </location>
    <ligand>
        <name>substrate</name>
    </ligand>
</feature>
<evidence type="ECO:0000256" key="12">
    <source>
        <dbReference type="PIRSR" id="PIRSR000099-3"/>
    </source>
</evidence>
<accession>A0A5B8U8L9</accession>
<feature type="binding site" evidence="12">
    <location>
        <position position="254"/>
    </location>
    <ligand>
        <name>substrate</name>
    </ligand>
</feature>
<evidence type="ECO:0000256" key="2">
    <source>
        <dbReference type="ARBA" id="ARBA00004940"/>
    </source>
</evidence>
<keyword evidence="8 10" id="KW-0560">Oxidoreductase</keyword>
<evidence type="ECO:0000256" key="5">
    <source>
        <dbReference type="ARBA" id="ARBA00016531"/>
    </source>
</evidence>
<keyword evidence="7 13" id="KW-0862">Zinc</keyword>
<dbReference type="PROSITE" id="PS00611">
    <property type="entry name" value="HISOL_DEHYDROGENASE"/>
    <property type="match status" value="1"/>
</dbReference>
<feature type="binding site" evidence="13">
    <location>
        <position position="401"/>
    </location>
    <ligand>
        <name>Zn(2+)</name>
        <dbReference type="ChEBI" id="CHEBI:29105"/>
    </ligand>
</feature>
<dbReference type="AlphaFoldDB" id="A0A5B8U8L9"/>
<dbReference type="InterPro" id="IPR016161">
    <property type="entry name" value="Ald_DH/histidinol_DH"/>
</dbReference>
<reference evidence="15 16" key="1">
    <citation type="journal article" date="2018" name="J. Microbiol.">
        <title>Baekduia soli gen. nov., sp. nov., a novel bacterium isolated from the soil of Baekdu Mountain and proposal of a novel family name, Baekduiaceae fam. nov.</title>
        <authorList>
            <person name="An D.S."/>
            <person name="Siddiqi M.Z."/>
            <person name="Kim K.H."/>
            <person name="Yu H.S."/>
            <person name="Im W.T."/>
        </authorList>
    </citation>
    <scope>NUCLEOTIDE SEQUENCE [LARGE SCALE GENOMIC DNA]</scope>
    <source>
        <strain evidence="15 16">BR7-21</strain>
    </source>
</reference>
<feature type="binding site" evidence="12">
    <location>
        <position position="343"/>
    </location>
    <ligand>
        <name>substrate</name>
    </ligand>
</feature>
<comment type="cofactor">
    <cofactor evidence="13">
        <name>Zn(2+)</name>
        <dbReference type="ChEBI" id="CHEBI:29105"/>
    </cofactor>
    <text evidence="13">Binds 1 zinc ion per subunit.</text>
</comment>
<evidence type="ECO:0000256" key="14">
    <source>
        <dbReference type="RuleBase" id="RU004175"/>
    </source>
</evidence>
<dbReference type="EC" id="1.1.1.23" evidence="4"/>
<dbReference type="SUPFAM" id="SSF53720">
    <property type="entry name" value="ALDH-like"/>
    <property type="match status" value="1"/>
</dbReference>
<feature type="binding site" evidence="12">
    <location>
        <position position="401"/>
    </location>
    <ligand>
        <name>substrate</name>
    </ligand>
</feature>
<evidence type="ECO:0000313" key="16">
    <source>
        <dbReference type="Proteomes" id="UP000321805"/>
    </source>
</evidence>
<keyword evidence="6 13" id="KW-0479">Metal-binding</keyword>
<gene>
    <name evidence="15" type="primary">hisD</name>
    <name evidence="15" type="ORF">FSW04_17290</name>
</gene>
<evidence type="ECO:0000256" key="9">
    <source>
        <dbReference type="ARBA" id="ARBA00049489"/>
    </source>
</evidence>
<evidence type="ECO:0000313" key="15">
    <source>
        <dbReference type="EMBL" id="QEC49158.1"/>
    </source>
</evidence>
<evidence type="ECO:0000256" key="8">
    <source>
        <dbReference type="ARBA" id="ARBA00023002"/>
    </source>
</evidence>
<dbReference type="RefSeq" id="WP_146921508.1">
    <property type="nucleotide sequence ID" value="NZ_CP042430.1"/>
</dbReference>
<name>A0A5B8U8L9_9ACTN</name>
<comment type="function">
    <text evidence="1">Catalyzes the sequential NAD-dependent oxidations of L-histidinol to L-histidinaldehyde and then to L-histidine.</text>
</comment>
<sequence length="413" mass="41922">MNVARVQVDGDPVAAAASLRALAPPGVSVSGTVSEIVASVRARGESALMEYVERFDRVDGPLRVERHECEEALAALDPAVRTGLEVAVRNVRAVAEAGMADDLDVALPEGQTVTLREVPVRRAAIYTPGGRNPYPSTVVMGVVTARAAGVDEVVVCAPGAHPVILAACALCGADEVWRMGGAHAVAALAYGTDTVRRVDVIAGPGSLYVQEAKRQVAGDVGIDGFAGPSDVLVLATAGADPRLVALDLLAQAEHGDGTIVVLVTDDAALREAVGAIVDAEAAGMDAAGALVLVPDPAAGLAVAEAFAPEHLQLMGGAAEALATEVRSAGCVFVGSQSATAFGDYVAGSNHTLPTGGAARFASGLSTRHFRRRMSVVRIGDAAGALARAGAPVAQAEGFDRHAASMRVRENPSG</sequence>
<dbReference type="GO" id="GO:0000105">
    <property type="term" value="P:L-histidine biosynthetic process"/>
    <property type="evidence" value="ECO:0007669"/>
    <property type="project" value="UniProtKB-UniPathway"/>
</dbReference>
<dbReference type="InterPro" id="IPR001692">
    <property type="entry name" value="Histidinol_DH_CS"/>
</dbReference>
<dbReference type="CDD" id="cd06572">
    <property type="entry name" value="Histidinol_dh"/>
    <property type="match status" value="1"/>
</dbReference>
<evidence type="ECO:0000256" key="7">
    <source>
        <dbReference type="ARBA" id="ARBA00022833"/>
    </source>
</evidence>
<dbReference type="PIRSF" id="PIRSF000099">
    <property type="entry name" value="Histidinol_dh"/>
    <property type="match status" value="1"/>
</dbReference>
<dbReference type="OrthoDB" id="9805269at2"/>
<keyword evidence="16" id="KW-1185">Reference proteome</keyword>
<dbReference type="PANTHER" id="PTHR21256">
    <property type="entry name" value="HISTIDINOL DEHYDROGENASE HDH"/>
    <property type="match status" value="1"/>
</dbReference>
<feature type="active site" description="Proton acceptor" evidence="11">
    <location>
        <position position="310"/>
    </location>
</feature>
<dbReference type="InterPro" id="IPR012131">
    <property type="entry name" value="Hstdl_DH"/>
</dbReference>
<dbReference type="InterPro" id="IPR022695">
    <property type="entry name" value="Histidinol_DH_monofunct"/>
</dbReference>
<proteinExistence type="inferred from homology"/>
<evidence type="ECO:0000256" key="4">
    <source>
        <dbReference type="ARBA" id="ARBA00012965"/>
    </source>
</evidence>
<dbReference type="FunFam" id="3.40.50.1980:FF:000001">
    <property type="entry name" value="Histidinol dehydrogenase"/>
    <property type="match status" value="1"/>
</dbReference>
<dbReference type="GO" id="GO:0046872">
    <property type="term" value="F:metal ion binding"/>
    <property type="evidence" value="ECO:0007669"/>
    <property type="project" value="UniProtKB-KW"/>
</dbReference>
<comment type="catalytic activity">
    <reaction evidence="9">
        <text>L-histidinol + 2 NAD(+) + H2O = L-histidine + 2 NADH + 3 H(+)</text>
        <dbReference type="Rhea" id="RHEA:20641"/>
        <dbReference type="ChEBI" id="CHEBI:15377"/>
        <dbReference type="ChEBI" id="CHEBI:15378"/>
        <dbReference type="ChEBI" id="CHEBI:57540"/>
        <dbReference type="ChEBI" id="CHEBI:57595"/>
        <dbReference type="ChEBI" id="CHEBI:57699"/>
        <dbReference type="ChEBI" id="CHEBI:57945"/>
        <dbReference type="EC" id="1.1.1.23"/>
    </reaction>
</comment>
<comment type="pathway">
    <text evidence="2">Amino-acid biosynthesis; L-histidine biosynthesis; L-histidine from 5-phospho-alpha-D-ribose 1-diphosphate: step 9/9.</text>
</comment>
<dbReference type="Proteomes" id="UP000321805">
    <property type="component" value="Chromosome"/>
</dbReference>
<dbReference type="KEGG" id="bsol:FSW04_17290"/>
<dbReference type="PRINTS" id="PR00083">
    <property type="entry name" value="HOLDHDRGNASE"/>
</dbReference>
<feature type="active site" description="Proton acceptor" evidence="11">
    <location>
        <position position="309"/>
    </location>
</feature>
<evidence type="ECO:0000256" key="3">
    <source>
        <dbReference type="ARBA" id="ARBA00010178"/>
    </source>
</evidence>
<dbReference type="EMBL" id="CP042430">
    <property type="protein sequence ID" value="QEC49158.1"/>
    <property type="molecule type" value="Genomic_DNA"/>
</dbReference>
<evidence type="ECO:0000256" key="11">
    <source>
        <dbReference type="PIRSR" id="PIRSR000099-1"/>
    </source>
</evidence>
<dbReference type="Gene3D" id="3.40.50.1980">
    <property type="entry name" value="Nitrogenase molybdenum iron protein domain"/>
    <property type="match status" value="2"/>
</dbReference>
<comment type="similarity">
    <text evidence="3 10 14">Belongs to the histidinol dehydrogenase family.</text>
</comment>
<dbReference type="PANTHER" id="PTHR21256:SF2">
    <property type="entry name" value="HISTIDINE BIOSYNTHESIS TRIFUNCTIONAL PROTEIN"/>
    <property type="match status" value="1"/>
</dbReference>
<dbReference type="GO" id="GO:0004399">
    <property type="term" value="F:histidinol dehydrogenase activity"/>
    <property type="evidence" value="ECO:0007669"/>
    <property type="project" value="UniProtKB-EC"/>
</dbReference>